<organism evidence="4 5">
    <name type="scientific">Nocardioides gansuensis</name>
    <dbReference type="NCBI Taxonomy" id="2138300"/>
    <lineage>
        <taxon>Bacteria</taxon>
        <taxon>Bacillati</taxon>
        <taxon>Actinomycetota</taxon>
        <taxon>Actinomycetes</taxon>
        <taxon>Propionibacteriales</taxon>
        <taxon>Nocardioidaceae</taxon>
        <taxon>Nocardioides</taxon>
    </lineage>
</organism>
<evidence type="ECO:0000313" key="4">
    <source>
        <dbReference type="EMBL" id="PVG81406.1"/>
    </source>
</evidence>
<evidence type="ECO:0000259" key="2">
    <source>
        <dbReference type="Pfam" id="PF03551"/>
    </source>
</evidence>
<dbReference type="Gene3D" id="1.10.10.10">
    <property type="entry name" value="Winged helix-like DNA-binding domain superfamily/Winged helix DNA-binding domain"/>
    <property type="match status" value="1"/>
</dbReference>
<keyword evidence="1" id="KW-0175">Coiled coil</keyword>
<dbReference type="SUPFAM" id="SSF46785">
    <property type="entry name" value="Winged helix' DNA-binding domain"/>
    <property type="match status" value="1"/>
</dbReference>
<gene>
    <name evidence="4" type="ORF">DDE18_18130</name>
</gene>
<evidence type="ECO:0000313" key="5">
    <source>
        <dbReference type="Proteomes" id="UP000246018"/>
    </source>
</evidence>
<dbReference type="PANTHER" id="PTHR43252:SF2">
    <property type="entry name" value="TRANSCRIPTION REGULATOR, PADR-LIKE FAMILY"/>
    <property type="match status" value="1"/>
</dbReference>
<dbReference type="InterPro" id="IPR036388">
    <property type="entry name" value="WH-like_DNA-bd_sf"/>
</dbReference>
<evidence type="ECO:0000259" key="3">
    <source>
        <dbReference type="Pfam" id="PF10400"/>
    </source>
</evidence>
<sequence>MSQGKMLGQALPVTSYALLGLLTFGDELTGYELKQRADVTLRFYWVAPAMSQIYSELTRLTEHGLVEPHTRSDGGRDVTTYAITEAGRTALRTWMETTPAGFPVIKHTVLLRLLMGHVSDPASTRAMLEQYVEELAQARKELQDVRESLRGADGPGEPFQHPAIVADWGLDFFDAEARHARAAIKSLVE</sequence>
<dbReference type="PANTHER" id="PTHR43252">
    <property type="entry name" value="TRANSCRIPTIONAL REGULATOR YQJI"/>
    <property type="match status" value="1"/>
</dbReference>
<feature type="domain" description="Transcription regulator PadR N-terminal" evidence="2">
    <location>
        <begin position="18"/>
        <end position="92"/>
    </location>
</feature>
<proteinExistence type="predicted"/>
<name>A0A2T8F6S3_9ACTN</name>
<dbReference type="AlphaFoldDB" id="A0A2T8F6S3"/>
<dbReference type="Pfam" id="PF10400">
    <property type="entry name" value="Vir_act_alpha_C"/>
    <property type="match status" value="1"/>
</dbReference>
<dbReference type="RefSeq" id="WP_116573688.1">
    <property type="nucleotide sequence ID" value="NZ_QDGZ01000008.1"/>
</dbReference>
<dbReference type="EMBL" id="QDGZ01000008">
    <property type="protein sequence ID" value="PVG81406.1"/>
    <property type="molecule type" value="Genomic_DNA"/>
</dbReference>
<accession>A0A2T8F6S3</accession>
<feature type="coiled-coil region" evidence="1">
    <location>
        <begin position="125"/>
        <end position="152"/>
    </location>
</feature>
<protein>
    <submittedName>
        <fullName evidence="4">PadR family transcriptional regulator</fullName>
    </submittedName>
</protein>
<dbReference type="InterPro" id="IPR018309">
    <property type="entry name" value="Tscrpt_reg_PadR_C"/>
</dbReference>
<dbReference type="OrthoDB" id="3746369at2"/>
<dbReference type="Proteomes" id="UP000246018">
    <property type="component" value="Unassembled WGS sequence"/>
</dbReference>
<dbReference type="Pfam" id="PF03551">
    <property type="entry name" value="PadR"/>
    <property type="match status" value="1"/>
</dbReference>
<keyword evidence="5" id="KW-1185">Reference proteome</keyword>
<reference evidence="4 5" key="1">
    <citation type="submission" date="2018-04" db="EMBL/GenBank/DDBJ databases">
        <title>Genome of Nocardioides gansuensis WSJ-1.</title>
        <authorList>
            <person name="Wu S."/>
            <person name="Wang G."/>
        </authorList>
    </citation>
    <scope>NUCLEOTIDE SEQUENCE [LARGE SCALE GENOMIC DNA]</scope>
    <source>
        <strain evidence="4 5">WSJ-1</strain>
    </source>
</reference>
<evidence type="ECO:0000256" key="1">
    <source>
        <dbReference type="SAM" id="Coils"/>
    </source>
</evidence>
<dbReference type="InterPro" id="IPR005149">
    <property type="entry name" value="Tscrpt_reg_PadR_N"/>
</dbReference>
<dbReference type="InterPro" id="IPR036390">
    <property type="entry name" value="WH_DNA-bd_sf"/>
</dbReference>
<comment type="caution">
    <text evidence="4">The sequence shown here is derived from an EMBL/GenBank/DDBJ whole genome shotgun (WGS) entry which is preliminary data.</text>
</comment>
<feature type="domain" description="Transcription regulator PadR C-terminal" evidence="3">
    <location>
        <begin position="105"/>
        <end position="187"/>
    </location>
</feature>